<dbReference type="SMR" id="A0A067G5Q1"/>
<dbReference type="InterPro" id="IPR024949">
    <property type="entry name" value="Bet_v_I_allergen"/>
</dbReference>
<dbReference type="CDD" id="cd07816">
    <property type="entry name" value="Bet_v1-like"/>
    <property type="match status" value="1"/>
</dbReference>
<protein>
    <recommendedName>
        <fullName evidence="4">Bet v I/Major latex protein domain-containing protein</fullName>
    </recommendedName>
</protein>
<accession>A0A067G5Q1</accession>
<evidence type="ECO:0000313" key="6">
    <source>
        <dbReference type="Proteomes" id="UP000027120"/>
    </source>
</evidence>
<dbReference type="SUPFAM" id="SSF55961">
    <property type="entry name" value="Bet v1-like"/>
    <property type="match status" value="1"/>
</dbReference>
<dbReference type="GO" id="GO:0010427">
    <property type="term" value="F:abscisic acid binding"/>
    <property type="evidence" value="ECO:0000318"/>
    <property type="project" value="GO_Central"/>
</dbReference>
<evidence type="ECO:0000256" key="2">
    <source>
        <dbReference type="ARBA" id="ARBA00022821"/>
    </source>
</evidence>
<reference evidence="5 6" key="1">
    <citation type="submission" date="2014-04" db="EMBL/GenBank/DDBJ databases">
        <authorList>
            <consortium name="International Citrus Genome Consortium"/>
            <person name="Gmitter F."/>
            <person name="Chen C."/>
            <person name="Farmerie W."/>
            <person name="Harkins T."/>
            <person name="Desany B."/>
            <person name="Mohiuddin M."/>
            <person name="Kodira C."/>
            <person name="Borodovsky M."/>
            <person name="Lomsadze A."/>
            <person name="Burns P."/>
            <person name="Jenkins J."/>
            <person name="Prochnik S."/>
            <person name="Shu S."/>
            <person name="Chapman J."/>
            <person name="Pitluck S."/>
            <person name="Schmutz J."/>
            <person name="Rokhsar D."/>
        </authorList>
    </citation>
    <scope>NUCLEOTIDE SEQUENCE</scope>
</reference>
<dbReference type="SMART" id="SM01037">
    <property type="entry name" value="Bet_v_1"/>
    <property type="match status" value="1"/>
</dbReference>
<comment type="similarity">
    <text evidence="1">Belongs to the BetVI family.</text>
</comment>
<dbReference type="InterPro" id="IPR023393">
    <property type="entry name" value="START-like_dom_sf"/>
</dbReference>
<sequence length="159" mass="17476">MGVTRFEREYPAAVAASRMFKAFVDSPNLLPKATPQAFKSIEVLEGDGGVGTVTLWTFPDGGHYKQVKQRIDALDNDNFTCKYTMYDGDGILAVAEKGVYDVKIEASGNGGCVYKFAAEVYVKDGEELKEEHVKDAEERGTGLYKVLEAYLVANPDLYA</sequence>
<keyword evidence="2" id="KW-0611">Plant defense</keyword>
<dbReference type="EMBL" id="KK784883">
    <property type="protein sequence ID" value="KDO74938.1"/>
    <property type="molecule type" value="Genomic_DNA"/>
</dbReference>
<dbReference type="Pfam" id="PF00407">
    <property type="entry name" value="Bet_v_1"/>
    <property type="match status" value="1"/>
</dbReference>
<evidence type="ECO:0000313" key="5">
    <source>
        <dbReference type="EMBL" id="KDO74938.1"/>
    </source>
</evidence>
<dbReference type="Gene3D" id="3.30.530.20">
    <property type="match status" value="1"/>
</dbReference>
<dbReference type="GO" id="GO:0038023">
    <property type="term" value="F:signaling receptor activity"/>
    <property type="evidence" value="ECO:0000318"/>
    <property type="project" value="GO_Central"/>
</dbReference>
<dbReference type="FunFam" id="3.30.530.20:FF:000007">
    <property type="entry name" value="Major pollen allergen Bet v 1-A"/>
    <property type="match status" value="1"/>
</dbReference>
<gene>
    <name evidence="5" type="ORF">CISIN_1g031475mg</name>
</gene>
<dbReference type="AlphaFoldDB" id="A0A067G5Q1"/>
<proteinExistence type="inferred from homology"/>
<keyword evidence="6" id="KW-1185">Reference proteome</keyword>
<dbReference type="GO" id="GO:0005737">
    <property type="term" value="C:cytoplasm"/>
    <property type="evidence" value="ECO:0000318"/>
    <property type="project" value="GO_Central"/>
</dbReference>
<evidence type="ECO:0000256" key="3">
    <source>
        <dbReference type="ARBA" id="ARBA00023265"/>
    </source>
</evidence>
<evidence type="ECO:0000259" key="4">
    <source>
        <dbReference type="SMART" id="SM01037"/>
    </source>
</evidence>
<dbReference type="PANTHER" id="PTHR31213">
    <property type="entry name" value="OS08G0374000 PROTEIN-RELATED"/>
    <property type="match status" value="1"/>
</dbReference>
<dbReference type="GO" id="GO:0006952">
    <property type="term" value="P:defense response"/>
    <property type="evidence" value="ECO:0007669"/>
    <property type="project" value="UniProtKB-KW"/>
</dbReference>
<dbReference type="STRING" id="2711.A0A067G5Q1"/>
<evidence type="ECO:0000256" key="1">
    <source>
        <dbReference type="ARBA" id="ARBA00009744"/>
    </source>
</evidence>
<dbReference type="PANTHER" id="PTHR31213:SF157">
    <property type="entry name" value="MAJOR ALLERGEN MAL D 1-LIKE"/>
    <property type="match status" value="1"/>
</dbReference>
<dbReference type="GO" id="GO:0005634">
    <property type="term" value="C:nucleus"/>
    <property type="evidence" value="ECO:0000318"/>
    <property type="project" value="GO_Central"/>
</dbReference>
<feature type="domain" description="Bet v I/Major latex protein" evidence="4">
    <location>
        <begin position="1"/>
        <end position="146"/>
    </location>
</feature>
<dbReference type="InterPro" id="IPR000916">
    <property type="entry name" value="Bet_v_I/MLP"/>
</dbReference>
<dbReference type="Proteomes" id="UP000027120">
    <property type="component" value="Unassembled WGS sequence"/>
</dbReference>
<name>A0A067G5Q1_CITSI</name>
<dbReference type="GO" id="GO:0004864">
    <property type="term" value="F:protein phosphatase inhibitor activity"/>
    <property type="evidence" value="ECO:0000318"/>
    <property type="project" value="GO_Central"/>
</dbReference>
<dbReference type="InterPro" id="IPR050279">
    <property type="entry name" value="Plant_def-hormone_signal"/>
</dbReference>
<dbReference type="PRINTS" id="PR00634">
    <property type="entry name" value="BETALLERGEN"/>
</dbReference>
<organism evidence="5 6">
    <name type="scientific">Citrus sinensis</name>
    <name type="common">Sweet orange</name>
    <name type="synonym">Citrus aurantium var. sinensis</name>
    <dbReference type="NCBI Taxonomy" id="2711"/>
    <lineage>
        <taxon>Eukaryota</taxon>
        <taxon>Viridiplantae</taxon>
        <taxon>Streptophyta</taxon>
        <taxon>Embryophyta</taxon>
        <taxon>Tracheophyta</taxon>
        <taxon>Spermatophyta</taxon>
        <taxon>Magnoliopsida</taxon>
        <taxon>eudicotyledons</taxon>
        <taxon>Gunneridae</taxon>
        <taxon>Pentapetalae</taxon>
        <taxon>rosids</taxon>
        <taxon>malvids</taxon>
        <taxon>Sapindales</taxon>
        <taxon>Rutaceae</taxon>
        <taxon>Aurantioideae</taxon>
        <taxon>Citrus</taxon>
    </lineage>
</organism>
<dbReference type="GO" id="GO:0009738">
    <property type="term" value="P:abscisic acid-activated signaling pathway"/>
    <property type="evidence" value="ECO:0000318"/>
    <property type="project" value="GO_Central"/>
</dbReference>
<keyword evidence="3" id="KW-0568">Pathogenesis-related protein</keyword>